<evidence type="ECO:0008006" key="6">
    <source>
        <dbReference type="Google" id="ProtNLM"/>
    </source>
</evidence>
<dbReference type="RefSeq" id="WP_344974160.1">
    <property type="nucleotide sequence ID" value="NZ_BAABDD010000022.1"/>
</dbReference>
<organism evidence="4 5">
    <name type="scientific">Salinactinospora qingdaonensis</name>
    <dbReference type="NCBI Taxonomy" id="702744"/>
    <lineage>
        <taxon>Bacteria</taxon>
        <taxon>Bacillati</taxon>
        <taxon>Actinomycetota</taxon>
        <taxon>Actinomycetes</taxon>
        <taxon>Streptosporangiales</taxon>
        <taxon>Nocardiopsidaceae</taxon>
        <taxon>Salinactinospora</taxon>
    </lineage>
</organism>
<feature type="chain" id="PRO_5046065509" description="Glycosyl hydrolase family 12" evidence="3">
    <location>
        <begin position="29"/>
        <end position="231"/>
    </location>
</feature>
<sequence>MHPRLRSLILAPLMTLALLAMVGTPAHAAAWSSSDRWGTWTDQGYILYNNVWGSGHGYQGIWANSYHEWGVYADHPDTGGVKSYPNVTWNVDRRISEITDLTSSFEVDVPNGGAYATSYDIWDVNHDYEIMLWMNQHGPVGPLGSYQTTTSVGGHTWNVYRGSNGANEVFSFIRTSDTSAATVDIEAVLDWLDNAGWMGDVILGDVQFGYEITSSAGGLEFVTNDYAVAVN</sequence>
<evidence type="ECO:0000256" key="1">
    <source>
        <dbReference type="ARBA" id="ARBA00005519"/>
    </source>
</evidence>
<reference evidence="5" key="1">
    <citation type="journal article" date="2019" name="Int. J. Syst. Evol. Microbiol.">
        <title>The Global Catalogue of Microorganisms (GCM) 10K type strain sequencing project: providing services to taxonomists for standard genome sequencing and annotation.</title>
        <authorList>
            <consortium name="The Broad Institute Genomics Platform"/>
            <consortium name="The Broad Institute Genome Sequencing Center for Infectious Disease"/>
            <person name="Wu L."/>
            <person name="Ma J."/>
        </authorList>
    </citation>
    <scope>NUCLEOTIDE SEQUENCE [LARGE SCALE GENOMIC DNA]</scope>
    <source>
        <strain evidence="5">JCM 17137</strain>
    </source>
</reference>
<keyword evidence="2" id="KW-0378">Hydrolase</keyword>
<keyword evidence="2" id="KW-0326">Glycosidase</keyword>
<dbReference type="EMBL" id="BAABDD010000022">
    <property type="protein sequence ID" value="GAA3756155.1"/>
    <property type="molecule type" value="Genomic_DNA"/>
</dbReference>
<name>A0ABP7GB88_9ACTN</name>
<feature type="signal peptide" evidence="3">
    <location>
        <begin position="1"/>
        <end position="28"/>
    </location>
</feature>
<accession>A0ABP7GB88</accession>
<evidence type="ECO:0000256" key="3">
    <source>
        <dbReference type="SAM" id="SignalP"/>
    </source>
</evidence>
<dbReference type="Proteomes" id="UP001500908">
    <property type="component" value="Unassembled WGS sequence"/>
</dbReference>
<dbReference type="InterPro" id="IPR013320">
    <property type="entry name" value="ConA-like_dom_sf"/>
</dbReference>
<dbReference type="SUPFAM" id="SSF49899">
    <property type="entry name" value="Concanavalin A-like lectins/glucanases"/>
    <property type="match status" value="1"/>
</dbReference>
<keyword evidence="3" id="KW-0732">Signal</keyword>
<dbReference type="NCBIfam" id="NF004860">
    <property type="entry name" value="PRK06215.1"/>
    <property type="match status" value="1"/>
</dbReference>
<protein>
    <recommendedName>
        <fullName evidence="6">Glycosyl hydrolase family 12</fullName>
    </recommendedName>
</protein>
<comment type="similarity">
    <text evidence="1 2">Belongs to the glycosyl hydrolase 12 (cellulase H) family.</text>
</comment>
<dbReference type="Pfam" id="PF01670">
    <property type="entry name" value="Glyco_hydro_12"/>
    <property type="match status" value="1"/>
</dbReference>
<dbReference type="Gene3D" id="2.60.120.180">
    <property type="match status" value="1"/>
</dbReference>
<gene>
    <name evidence="4" type="ORF">GCM10022402_38280</name>
</gene>
<dbReference type="PANTHER" id="PTHR34002">
    <property type="entry name" value="BLR1656 PROTEIN"/>
    <property type="match status" value="1"/>
</dbReference>
<evidence type="ECO:0000313" key="4">
    <source>
        <dbReference type="EMBL" id="GAA3756155.1"/>
    </source>
</evidence>
<keyword evidence="5" id="KW-1185">Reference proteome</keyword>
<proteinExistence type="inferred from homology"/>
<evidence type="ECO:0000313" key="5">
    <source>
        <dbReference type="Proteomes" id="UP001500908"/>
    </source>
</evidence>
<keyword evidence="2" id="KW-0119">Carbohydrate metabolism</keyword>
<keyword evidence="2" id="KW-0624">Polysaccharide degradation</keyword>
<dbReference type="InterPro" id="IPR013319">
    <property type="entry name" value="GH11/12"/>
</dbReference>
<comment type="caution">
    <text evidence="4">The sequence shown here is derived from an EMBL/GenBank/DDBJ whole genome shotgun (WGS) entry which is preliminary data.</text>
</comment>
<dbReference type="PANTHER" id="PTHR34002:SF9">
    <property type="entry name" value="XYLOGLUCAN-SPECIFIC ENDO-BETA-1,4-GLUCANASE A"/>
    <property type="match status" value="1"/>
</dbReference>
<dbReference type="InterPro" id="IPR002594">
    <property type="entry name" value="GH12"/>
</dbReference>
<evidence type="ECO:0000256" key="2">
    <source>
        <dbReference type="RuleBase" id="RU361163"/>
    </source>
</evidence>